<keyword evidence="2 9" id="KW-1003">Cell membrane</keyword>
<sequence>MAPVPVSLRVMAWVAGAILLVDQLSKYYVVHTLRLDRVREIDIWPPWLNLRMAWNLGVNFGLFSSSQDVMRWVLIAVALGVCVWVFLWVRRARPGPFAQTSAGLLIGGALGNVIDRVAYGAVADFLNMSLPNWQNPFSFNVADIAIFAGAIGLILQPPQRGDKTRDVPEKSG</sequence>
<keyword evidence="3 9" id="KW-0645">Protease</keyword>
<dbReference type="EMBL" id="VOPL01000002">
    <property type="protein sequence ID" value="TXB70089.1"/>
    <property type="molecule type" value="Genomic_DNA"/>
</dbReference>
<organism evidence="12 13">
    <name type="scientific">Paracoccus aurantiacus</name>
    <dbReference type="NCBI Taxonomy" id="2599412"/>
    <lineage>
        <taxon>Bacteria</taxon>
        <taxon>Pseudomonadati</taxon>
        <taxon>Pseudomonadota</taxon>
        <taxon>Alphaproteobacteria</taxon>
        <taxon>Rhodobacterales</taxon>
        <taxon>Paracoccaceae</taxon>
        <taxon>Paracoccus</taxon>
    </lineage>
</organism>
<feature type="active site" evidence="9">
    <location>
        <position position="124"/>
    </location>
</feature>
<comment type="pathway">
    <text evidence="9">Protein modification; lipoprotein biosynthesis (signal peptide cleavage).</text>
</comment>
<feature type="transmembrane region" description="Helical" evidence="9">
    <location>
        <begin position="137"/>
        <end position="155"/>
    </location>
</feature>
<evidence type="ECO:0000256" key="3">
    <source>
        <dbReference type="ARBA" id="ARBA00022670"/>
    </source>
</evidence>
<feature type="transmembrane region" description="Helical" evidence="9">
    <location>
        <begin position="69"/>
        <end position="89"/>
    </location>
</feature>
<evidence type="ECO:0000256" key="9">
    <source>
        <dbReference type="HAMAP-Rule" id="MF_00161"/>
    </source>
</evidence>
<dbReference type="GO" id="GO:0005886">
    <property type="term" value="C:plasma membrane"/>
    <property type="evidence" value="ECO:0007669"/>
    <property type="project" value="UniProtKB-SubCell"/>
</dbReference>
<evidence type="ECO:0000313" key="13">
    <source>
        <dbReference type="Proteomes" id="UP000321562"/>
    </source>
</evidence>
<evidence type="ECO:0000313" key="12">
    <source>
        <dbReference type="EMBL" id="TXB70089.1"/>
    </source>
</evidence>
<evidence type="ECO:0000256" key="8">
    <source>
        <dbReference type="ARBA" id="ARBA00023136"/>
    </source>
</evidence>
<dbReference type="EC" id="3.4.23.36" evidence="9"/>
<comment type="caution">
    <text evidence="12">The sequence shown here is derived from an EMBL/GenBank/DDBJ whole genome shotgun (WGS) entry which is preliminary data.</text>
</comment>
<feature type="transmembrane region" description="Helical" evidence="9">
    <location>
        <begin position="101"/>
        <end position="122"/>
    </location>
</feature>
<evidence type="ECO:0000256" key="5">
    <source>
        <dbReference type="ARBA" id="ARBA00022750"/>
    </source>
</evidence>
<dbReference type="HAMAP" id="MF_00161">
    <property type="entry name" value="LspA"/>
    <property type="match status" value="1"/>
</dbReference>
<dbReference type="PANTHER" id="PTHR33695:SF1">
    <property type="entry name" value="LIPOPROTEIN SIGNAL PEPTIDASE"/>
    <property type="match status" value="1"/>
</dbReference>
<evidence type="ECO:0000256" key="7">
    <source>
        <dbReference type="ARBA" id="ARBA00022989"/>
    </source>
</evidence>
<dbReference type="AlphaFoldDB" id="A0A5C6S6Q9"/>
<comment type="subcellular location">
    <subcellularLocation>
        <location evidence="9">Cell membrane</location>
        <topology evidence="9">Multi-pass membrane protein</topology>
    </subcellularLocation>
</comment>
<dbReference type="NCBIfam" id="TIGR00077">
    <property type="entry name" value="lspA"/>
    <property type="match status" value="1"/>
</dbReference>
<name>A0A5C6S6Q9_9RHOB</name>
<dbReference type="Pfam" id="PF01252">
    <property type="entry name" value="Peptidase_A8"/>
    <property type="match status" value="1"/>
</dbReference>
<evidence type="ECO:0000256" key="2">
    <source>
        <dbReference type="ARBA" id="ARBA00022475"/>
    </source>
</evidence>
<keyword evidence="4 9" id="KW-0812">Transmembrane</keyword>
<dbReference type="GO" id="GO:0006508">
    <property type="term" value="P:proteolysis"/>
    <property type="evidence" value="ECO:0007669"/>
    <property type="project" value="UniProtKB-KW"/>
</dbReference>
<proteinExistence type="inferred from homology"/>
<dbReference type="GO" id="GO:0004190">
    <property type="term" value="F:aspartic-type endopeptidase activity"/>
    <property type="evidence" value="ECO:0007669"/>
    <property type="project" value="UniProtKB-UniRule"/>
</dbReference>
<comment type="similarity">
    <text evidence="1 9 11">Belongs to the peptidase A8 family.</text>
</comment>
<dbReference type="PROSITE" id="PS00855">
    <property type="entry name" value="SPASE_II"/>
    <property type="match status" value="1"/>
</dbReference>
<dbReference type="InterPro" id="IPR001872">
    <property type="entry name" value="Peptidase_A8"/>
</dbReference>
<evidence type="ECO:0000256" key="1">
    <source>
        <dbReference type="ARBA" id="ARBA00006139"/>
    </source>
</evidence>
<keyword evidence="5 9" id="KW-0064">Aspartyl protease</keyword>
<dbReference type="OrthoDB" id="9810259at2"/>
<dbReference type="PANTHER" id="PTHR33695">
    <property type="entry name" value="LIPOPROTEIN SIGNAL PEPTIDASE"/>
    <property type="match status" value="1"/>
</dbReference>
<dbReference type="PRINTS" id="PR00781">
    <property type="entry name" value="LIPOSIGPTASE"/>
</dbReference>
<dbReference type="Proteomes" id="UP000321562">
    <property type="component" value="Unassembled WGS sequence"/>
</dbReference>
<comment type="caution">
    <text evidence="9">Lacks conserved residue(s) required for the propagation of feature annotation.</text>
</comment>
<dbReference type="UniPathway" id="UPA00665"/>
<comment type="function">
    <text evidence="9 10">This protein specifically catalyzes the removal of signal peptides from prolipoproteins.</text>
</comment>
<gene>
    <name evidence="9" type="primary">lspA</name>
    <name evidence="12" type="ORF">FQV27_06030</name>
</gene>
<protein>
    <recommendedName>
        <fullName evidence="9">Lipoprotein signal peptidase</fullName>
        <ecNumber evidence="9">3.4.23.36</ecNumber>
    </recommendedName>
    <alternativeName>
        <fullName evidence="9">Prolipoprotein signal peptidase</fullName>
    </alternativeName>
    <alternativeName>
        <fullName evidence="9">Signal peptidase II</fullName>
        <shortName evidence="9">SPase II</shortName>
    </alternativeName>
</protein>
<evidence type="ECO:0000256" key="11">
    <source>
        <dbReference type="RuleBase" id="RU004181"/>
    </source>
</evidence>
<evidence type="ECO:0000256" key="6">
    <source>
        <dbReference type="ARBA" id="ARBA00022801"/>
    </source>
</evidence>
<accession>A0A5C6S6Q9</accession>
<keyword evidence="7 9" id="KW-1133">Transmembrane helix</keyword>
<evidence type="ECO:0000256" key="4">
    <source>
        <dbReference type="ARBA" id="ARBA00022692"/>
    </source>
</evidence>
<comment type="catalytic activity">
    <reaction evidence="9 10">
        <text>Release of signal peptides from bacterial membrane prolipoproteins. Hydrolyzes -Xaa-Yaa-Zaa-|-(S,diacylglyceryl)Cys-, in which Xaa is hydrophobic (preferably Leu), and Yaa (Ala or Ser) and Zaa (Gly or Ala) have small, neutral side chains.</text>
        <dbReference type="EC" id="3.4.23.36"/>
    </reaction>
</comment>
<keyword evidence="8 9" id="KW-0472">Membrane</keyword>
<evidence type="ECO:0000256" key="10">
    <source>
        <dbReference type="RuleBase" id="RU000594"/>
    </source>
</evidence>
<keyword evidence="13" id="KW-1185">Reference proteome</keyword>
<feature type="active site" evidence="9">
    <location>
        <position position="143"/>
    </location>
</feature>
<reference evidence="12 13" key="1">
    <citation type="submission" date="2019-08" db="EMBL/GenBank/DDBJ databases">
        <authorList>
            <person name="Ye J."/>
        </authorList>
    </citation>
    <scope>NUCLEOTIDE SEQUENCE [LARGE SCALE GENOMIC DNA]</scope>
    <source>
        <strain evidence="12 13">TK008</strain>
    </source>
</reference>
<keyword evidence="6 9" id="KW-0378">Hydrolase</keyword>